<evidence type="ECO:0000256" key="1">
    <source>
        <dbReference type="ARBA" id="ARBA00006206"/>
    </source>
</evidence>
<dbReference type="InterPro" id="IPR011013">
    <property type="entry name" value="Gal_mutarotase_sf_dom"/>
</dbReference>
<reference evidence="5" key="1">
    <citation type="journal article" date="2019" name="Int. J. Syst. Evol. Microbiol.">
        <title>The Global Catalogue of Microorganisms (GCM) 10K type strain sequencing project: providing services to taxonomists for standard genome sequencing and annotation.</title>
        <authorList>
            <consortium name="The Broad Institute Genomics Platform"/>
            <consortium name="The Broad Institute Genome Sequencing Center for Infectious Disease"/>
            <person name="Wu L."/>
            <person name="Ma J."/>
        </authorList>
    </citation>
    <scope>NUCLEOTIDE SEQUENCE [LARGE SCALE GENOMIC DNA]</scope>
    <source>
        <strain evidence="5">CGMCC 4.7283</strain>
    </source>
</reference>
<accession>A0ABV9KNZ8</accession>
<evidence type="ECO:0000256" key="2">
    <source>
        <dbReference type="ARBA" id="ARBA00023235"/>
    </source>
</evidence>
<dbReference type="EC" id="5.1.3.-" evidence="4"/>
<dbReference type="Pfam" id="PF01263">
    <property type="entry name" value="Aldose_epim"/>
    <property type="match status" value="1"/>
</dbReference>
<gene>
    <name evidence="4" type="ORF">ACFO5X_25260</name>
</gene>
<dbReference type="InterPro" id="IPR014718">
    <property type="entry name" value="GH-type_carb-bd"/>
</dbReference>
<organism evidence="4 5">
    <name type="scientific">Seohaeicola nanhaiensis</name>
    <dbReference type="NCBI Taxonomy" id="1387282"/>
    <lineage>
        <taxon>Bacteria</taxon>
        <taxon>Pseudomonadati</taxon>
        <taxon>Pseudomonadota</taxon>
        <taxon>Alphaproteobacteria</taxon>
        <taxon>Rhodobacterales</taxon>
        <taxon>Roseobacteraceae</taxon>
        <taxon>Seohaeicola</taxon>
    </lineage>
</organism>
<keyword evidence="2 4" id="KW-0413">Isomerase</keyword>
<dbReference type="CDD" id="cd09019">
    <property type="entry name" value="galactose_mutarotase_like"/>
    <property type="match status" value="1"/>
</dbReference>
<evidence type="ECO:0000313" key="4">
    <source>
        <dbReference type="EMBL" id="MFC4671882.1"/>
    </source>
</evidence>
<dbReference type="PANTHER" id="PTHR10091">
    <property type="entry name" value="ALDOSE-1-EPIMERASE"/>
    <property type="match status" value="1"/>
</dbReference>
<keyword evidence="3" id="KW-0119">Carbohydrate metabolism</keyword>
<protein>
    <submittedName>
        <fullName evidence="4">Aldose epimerase family protein</fullName>
        <ecNumber evidence="4">5.1.3.-</ecNumber>
    </submittedName>
</protein>
<comment type="caution">
    <text evidence="4">The sequence shown here is derived from an EMBL/GenBank/DDBJ whole genome shotgun (WGS) entry which is preliminary data.</text>
</comment>
<dbReference type="InterPro" id="IPR008183">
    <property type="entry name" value="Aldose_1/G6P_1-epimerase"/>
</dbReference>
<comment type="similarity">
    <text evidence="1">Belongs to the aldose epimerase family.</text>
</comment>
<dbReference type="EMBL" id="JBHSGI010000034">
    <property type="protein sequence ID" value="MFC4671882.1"/>
    <property type="molecule type" value="Genomic_DNA"/>
</dbReference>
<dbReference type="Proteomes" id="UP001595973">
    <property type="component" value="Unassembled WGS sequence"/>
</dbReference>
<dbReference type="PANTHER" id="PTHR10091:SF49">
    <property type="entry name" value="ALDOSE 1-EPIMERASE"/>
    <property type="match status" value="1"/>
</dbReference>
<dbReference type="SUPFAM" id="SSF74650">
    <property type="entry name" value="Galactose mutarotase-like"/>
    <property type="match status" value="1"/>
</dbReference>
<proteinExistence type="inferred from homology"/>
<keyword evidence="5" id="KW-1185">Reference proteome</keyword>
<name>A0ABV9KNZ8_9RHOB</name>
<sequence length="326" mass="35022">MRRPAGQAPDGSTVEQITLSGGGLTAQVLTWGATVQGLWIEGLPQSLLLGSPRLKAYFHDLLYFGAVVGPVANRISGPGFALDGRDYRLEANEKGRVVLHGGARGTGQRNWRVADLGPDWCHLEIDQPDALHGFPGPIAISVRYALEDGALRVEVTGRSERPALFAPAFHGYWNLDGSPDIGGHRLQVSADTYLPVDPDLIPWGNPAPVAGTDFDFRAPRAIPRDIDHNLCLSASRQPLRPVARLEAGAMAMTVETTEPGLQVYACGGTTSGDWPGHQGAPFGTWAGVALEPQVWPDAANRPDFPSPRIEPGTPVVQVSRFVLDRR</sequence>
<dbReference type="Gene3D" id="2.70.98.10">
    <property type="match status" value="1"/>
</dbReference>
<dbReference type="RefSeq" id="WP_380722876.1">
    <property type="nucleotide sequence ID" value="NZ_JBHSGI010000034.1"/>
</dbReference>
<evidence type="ECO:0000313" key="5">
    <source>
        <dbReference type="Proteomes" id="UP001595973"/>
    </source>
</evidence>
<dbReference type="InterPro" id="IPR047215">
    <property type="entry name" value="Galactose_mutarotase-like"/>
</dbReference>
<dbReference type="GO" id="GO:0016853">
    <property type="term" value="F:isomerase activity"/>
    <property type="evidence" value="ECO:0007669"/>
    <property type="project" value="UniProtKB-KW"/>
</dbReference>
<evidence type="ECO:0000256" key="3">
    <source>
        <dbReference type="ARBA" id="ARBA00023277"/>
    </source>
</evidence>